<evidence type="ECO:0000313" key="1">
    <source>
        <dbReference type="EMBL" id="KAL3631210.1"/>
    </source>
</evidence>
<proteinExistence type="predicted"/>
<keyword evidence="2" id="KW-1185">Reference proteome</keyword>
<gene>
    <name evidence="1" type="ORF">CASFOL_024194</name>
</gene>
<organism evidence="1 2">
    <name type="scientific">Castilleja foliolosa</name>
    <dbReference type="NCBI Taxonomy" id="1961234"/>
    <lineage>
        <taxon>Eukaryota</taxon>
        <taxon>Viridiplantae</taxon>
        <taxon>Streptophyta</taxon>
        <taxon>Embryophyta</taxon>
        <taxon>Tracheophyta</taxon>
        <taxon>Spermatophyta</taxon>
        <taxon>Magnoliopsida</taxon>
        <taxon>eudicotyledons</taxon>
        <taxon>Gunneridae</taxon>
        <taxon>Pentapetalae</taxon>
        <taxon>asterids</taxon>
        <taxon>lamiids</taxon>
        <taxon>Lamiales</taxon>
        <taxon>Orobanchaceae</taxon>
        <taxon>Pedicularideae</taxon>
        <taxon>Castillejinae</taxon>
        <taxon>Castilleja</taxon>
    </lineage>
</organism>
<evidence type="ECO:0008006" key="3">
    <source>
        <dbReference type="Google" id="ProtNLM"/>
    </source>
</evidence>
<accession>A0ABD3CR57</accession>
<protein>
    <recommendedName>
        <fullName evidence="3">Pentatricopeptide repeat-containing protein</fullName>
    </recommendedName>
</protein>
<dbReference type="AlphaFoldDB" id="A0ABD3CR57"/>
<comment type="caution">
    <text evidence="1">The sequence shown here is derived from an EMBL/GenBank/DDBJ whole genome shotgun (WGS) entry which is preliminary data.</text>
</comment>
<name>A0ABD3CR57_9LAMI</name>
<dbReference type="EMBL" id="JAVIJP010000032">
    <property type="protein sequence ID" value="KAL3631210.1"/>
    <property type="molecule type" value="Genomic_DNA"/>
</dbReference>
<reference evidence="2" key="1">
    <citation type="journal article" date="2024" name="IScience">
        <title>Strigolactones Initiate the Formation of Haustorium-like Structures in Castilleja.</title>
        <authorList>
            <person name="Buerger M."/>
            <person name="Peterson D."/>
            <person name="Chory J."/>
        </authorList>
    </citation>
    <scope>NUCLEOTIDE SEQUENCE [LARGE SCALE GENOMIC DNA]</scope>
</reference>
<dbReference type="Proteomes" id="UP001632038">
    <property type="component" value="Unassembled WGS sequence"/>
</dbReference>
<evidence type="ECO:0000313" key="2">
    <source>
        <dbReference type="Proteomes" id="UP001632038"/>
    </source>
</evidence>
<sequence>MYSMNKFGSDYHACLRLYDMMGKAGVLPDDTTALYI</sequence>